<feature type="region of interest" description="Disordered" evidence="1">
    <location>
        <begin position="1"/>
        <end position="44"/>
    </location>
</feature>
<evidence type="ECO:0000259" key="2">
    <source>
        <dbReference type="SMART" id="SM00343"/>
    </source>
</evidence>
<dbReference type="Gene3D" id="4.10.60.10">
    <property type="entry name" value="Zinc finger, CCHC-type"/>
    <property type="match status" value="1"/>
</dbReference>
<keyword evidence="4" id="KW-1185">Reference proteome</keyword>
<dbReference type="EMBL" id="SBJO01000445">
    <property type="protein sequence ID" value="KAF9761028.1"/>
    <property type="molecule type" value="Genomic_DNA"/>
</dbReference>
<feature type="compositionally biased region" description="Basic and acidic residues" evidence="1">
    <location>
        <begin position="1"/>
        <end position="21"/>
    </location>
</feature>
<proteinExistence type="predicted"/>
<dbReference type="InterPro" id="IPR001878">
    <property type="entry name" value="Znf_CCHC"/>
</dbReference>
<feature type="region of interest" description="Disordered" evidence="1">
    <location>
        <begin position="408"/>
        <end position="452"/>
    </location>
</feature>
<evidence type="ECO:0000313" key="4">
    <source>
        <dbReference type="Proteomes" id="UP000740883"/>
    </source>
</evidence>
<dbReference type="GO" id="GO:0003676">
    <property type="term" value="F:nucleic acid binding"/>
    <property type="evidence" value="ECO:0007669"/>
    <property type="project" value="InterPro"/>
</dbReference>
<evidence type="ECO:0000256" key="1">
    <source>
        <dbReference type="SAM" id="MobiDB-lite"/>
    </source>
</evidence>
<feature type="compositionally biased region" description="Basic and acidic residues" evidence="1">
    <location>
        <begin position="438"/>
        <end position="452"/>
    </location>
</feature>
<name>A0A9P6GVR2_9MICR</name>
<dbReference type="AlphaFoldDB" id="A0A9P6GVR2"/>
<comment type="caution">
    <text evidence="3">The sequence shown here is derived from an EMBL/GenBank/DDBJ whole genome shotgun (WGS) entry which is preliminary data.</text>
</comment>
<sequence>MNINLKEEKKMPTQNKVEEVKGGPIKTPKRRREASTPPKTKAQAEAKGFLNKTKVNVEKVKNFLYIKNMPWIAKATLFERAKVLKEAFPKIRENKVFPFGTLRIKFDSKQDLDEAFNSNAYIQGQKVSLERHEAKGLKLAIKKLPTGIPTEMLDEELKTAGLNFSSWEWRNKRGAPRATLLVSLKDQSLYNKTLSKGRVLLFQTPFRVEKPLSTKPVQCFNCQKFGHSSITCTGQTKCRTCSLEHRSKDCPKGLKKCANCKGDHCSTALICPKGVVTKNKNSSSSVSLPNLYKGKIVRPETMVKKNQESKKLHLDETSISPSKTRSGLSYSEAAKNGIADKPKANMQSVATLSVGDLKNIIQDSIEAKMEKFISDIFKILKNNKQDKAIEILSVELGLNKDKPMEGIENITDLELNPKHKKRGSSKRIKKKTSIKESTNSKDKSSPKKEDVL</sequence>
<evidence type="ECO:0000313" key="3">
    <source>
        <dbReference type="EMBL" id="KAF9761028.1"/>
    </source>
</evidence>
<gene>
    <name evidence="3" type="primary">gag_0</name>
    <name evidence="3" type="ORF">NGRA_2893</name>
</gene>
<feature type="domain" description="CCHC-type" evidence="2">
    <location>
        <begin position="237"/>
        <end position="252"/>
    </location>
</feature>
<reference evidence="3 4" key="1">
    <citation type="journal article" date="2020" name="Genome Biol. Evol.">
        <title>Comparative genomics of strictly vertically transmitted, feminizing microsporidia endosymbionts of amphipod crustaceans.</title>
        <authorList>
            <person name="Cormier A."/>
            <person name="Chebbi M.A."/>
            <person name="Giraud I."/>
            <person name="Wattier R."/>
            <person name="Teixeira M."/>
            <person name="Gilbert C."/>
            <person name="Rigaud T."/>
            <person name="Cordaux R."/>
        </authorList>
    </citation>
    <scope>NUCLEOTIDE SEQUENCE [LARGE SCALE GENOMIC DNA]</scope>
    <source>
        <strain evidence="3 4">Ou3-Ou53</strain>
    </source>
</reference>
<feature type="compositionally biased region" description="Basic and acidic residues" evidence="1">
    <location>
        <begin position="305"/>
        <end position="316"/>
    </location>
</feature>
<accession>A0A9P6GVR2</accession>
<dbReference type="Proteomes" id="UP000740883">
    <property type="component" value="Unassembled WGS sequence"/>
</dbReference>
<feature type="compositionally biased region" description="Basic residues" evidence="1">
    <location>
        <begin position="418"/>
        <end position="432"/>
    </location>
</feature>
<organism evidence="3 4">
    <name type="scientific">Nosema granulosis</name>
    <dbReference type="NCBI Taxonomy" id="83296"/>
    <lineage>
        <taxon>Eukaryota</taxon>
        <taxon>Fungi</taxon>
        <taxon>Fungi incertae sedis</taxon>
        <taxon>Microsporidia</taxon>
        <taxon>Nosematidae</taxon>
        <taxon>Nosema</taxon>
    </lineage>
</organism>
<dbReference type="SUPFAM" id="SSF57756">
    <property type="entry name" value="Retrovirus zinc finger-like domains"/>
    <property type="match status" value="1"/>
</dbReference>
<dbReference type="SMART" id="SM00343">
    <property type="entry name" value="ZnF_C2HC"/>
    <property type="match status" value="2"/>
</dbReference>
<protein>
    <submittedName>
        <fullName evidence="3">Nucleic-acid-binding protein from mobile element jockey</fullName>
    </submittedName>
</protein>
<feature type="region of interest" description="Disordered" evidence="1">
    <location>
        <begin position="305"/>
        <end position="327"/>
    </location>
</feature>
<dbReference type="InterPro" id="IPR036875">
    <property type="entry name" value="Znf_CCHC_sf"/>
</dbReference>
<dbReference type="GO" id="GO:0008270">
    <property type="term" value="F:zinc ion binding"/>
    <property type="evidence" value="ECO:0007669"/>
    <property type="project" value="InterPro"/>
</dbReference>
<dbReference type="OrthoDB" id="4230923at2759"/>
<feature type="domain" description="CCHC-type" evidence="2">
    <location>
        <begin position="218"/>
        <end position="234"/>
    </location>
</feature>
<feature type="compositionally biased region" description="Polar residues" evidence="1">
    <location>
        <begin position="317"/>
        <end position="327"/>
    </location>
</feature>